<protein>
    <submittedName>
        <fullName evidence="1">Uncharacterized protein</fullName>
    </submittedName>
</protein>
<comment type="caution">
    <text evidence="1">The sequence shown here is derived from an EMBL/GenBank/DDBJ whole genome shotgun (WGS) entry which is preliminary data.</text>
</comment>
<sequence>MKGVIVLLSSKHVPNDSSRFEKKAEETFDVEVTHYEDISDNSVATQAPVQKIGIIRSSVAEVEKIDVPRLATEVENVDVPPVEFEKAVEVLVPTSHDEKTTDVSAQVNDKVVSDTSQVEVDLDNDKLIVGVITHINASFDN</sequence>
<keyword evidence="2" id="KW-1185">Reference proteome</keyword>
<gene>
    <name evidence="1" type="ORF">K7X08_013077</name>
</gene>
<proteinExistence type="predicted"/>
<name>A0A9Q1MAC8_9SOLA</name>
<dbReference type="EMBL" id="JAJAGQ010000008">
    <property type="protein sequence ID" value="KAJ8555581.1"/>
    <property type="molecule type" value="Genomic_DNA"/>
</dbReference>
<reference evidence="2" key="1">
    <citation type="journal article" date="2023" name="Proc. Natl. Acad. Sci. U.S.A.">
        <title>Genomic and structural basis for evolution of tropane alkaloid biosynthesis.</title>
        <authorList>
            <person name="Wanga Y.-J."/>
            <person name="Taina T."/>
            <person name="Yua J.-Y."/>
            <person name="Lia J."/>
            <person name="Xua B."/>
            <person name="Chenc J."/>
            <person name="D'Auriad J.C."/>
            <person name="Huanga J.-P."/>
            <person name="Huanga S.-X."/>
        </authorList>
    </citation>
    <scope>NUCLEOTIDE SEQUENCE [LARGE SCALE GENOMIC DNA]</scope>
    <source>
        <strain evidence="2">cv. KIB-2019</strain>
    </source>
</reference>
<evidence type="ECO:0000313" key="2">
    <source>
        <dbReference type="Proteomes" id="UP001152561"/>
    </source>
</evidence>
<evidence type="ECO:0000313" key="1">
    <source>
        <dbReference type="EMBL" id="KAJ8555581.1"/>
    </source>
</evidence>
<dbReference type="Proteomes" id="UP001152561">
    <property type="component" value="Unassembled WGS sequence"/>
</dbReference>
<accession>A0A9Q1MAC8</accession>
<dbReference type="AlphaFoldDB" id="A0A9Q1MAC8"/>
<organism evidence="1 2">
    <name type="scientific">Anisodus acutangulus</name>
    <dbReference type="NCBI Taxonomy" id="402998"/>
    <lineage>
        <taxon>Eukaryota</taxon>
        <taxon>Viridiplantae</taxon>
        <taxon>Streptophyta</taxon>
        <taxon>Embryophyta</taxon>
        <taxon>Tracheophyta</taxon>
        <taxon>Spermatophyta</taxon>
        <taxon>Magnoliopsida</taxon>
        <taxon>eudicotyledons</taxon>
        <taxon>Gunneridae</taxon>
        <taxon>Pentapetalae</taxon>
        <taxon>asterids</taxon>
        <taxon>lamiids</taxon>
        <taxon>Solanales</taxon>
        <taxon>Solanaceae</taxon>
        <taxon>Solanoideae</taxon>
        <taxon>Hyoscyameae</taxon>
        <taxon>Anisodus</taxon>
    </lineage>
</organism>